<dbReference type="EnsemblMetazoa" id="tetur19g03371.1">
    <property type="protein sequence ID" value="tetur19g03371.1"/>
    <property type="gene ID" value="tetur19g03371"/>
</dbReference>
<organism evidence="1 2">
    <name type="scientific">Tetranychus urticae</name>
    <name type="common">Two-spotted spider mite</name>
    <dbReference type="NCBI Taxonomy" id="32264"/>
    <lineage>
        <taxon>Eukaryota</taxon>
        <taxon>Metazoa</taxon>
        <taxon>Ecdysozoa</taxon>
        <taxon>Arthropoda</taxon>
        <taxon>Chelicerata</taxon>
        <taxon>Arachnida</taxon>
        <taxon>Acari</taxon>
        <taxon>Acariformes</taxon>
        <taxon>Trombidiformes</taxon>
        <taxon>Prostigmata</taxon>
        <taxon>Eleutherengona</taxon>
        <taxon>Raphignathae</taxon>
        <taxon>Tetranychoidea</taxon>
        <taxon>Tetranychidae</taxon>
        <taxon>Tetranychus</taxon>
    </lineage>
</organism>
<dbReference type="Proteomes" id="UP000015104">
    <property type="component" value="Unassembled WGS sequence"/>
</dbReference>
<dbReference type="EMBL" id="CAEY01000422">
    <property type="status" value="NOT_ANNOTATED_CDS"/>
    <property type="molecule type" value="Genomic_DNA"/>
</dbReference>
<name>T1KSJ3_TETUR</name>
<accession>T1KSJ3</accession>
<sequence length="53" mass="6201">MEKEKRKCNNKSSSNVHQMLINLGKRGKWTKQGLNNLTAFNETWQVFTVFTVD</sequence>
<evidence type="ECO:0000313" key="1">
    <source>
        <dbReference type="EnsemblMetazoa" id="tetur19g03371.1"/>
    </source>
</evidence>
<dbReference type="AlphaFoldDB" id="T1KSJ3"/>
<proteinExistence type="predicted"/>
<dbReference type="HOGENOM" id="CLU_3071297_0_0_1"/>
<reference evidence="1" key="2">
    <citation type="submission" date="2015-06" db="UniProtKB">
        <authorList>
            <consortium name="EnsemblMetazoa"/>
        </authorList>
    </citation>
    <scope>IDENTIFICATION</scope>
</reference>
<keyword evidence="2" id="KW-1185">Reference proteome</keyword>
<reference evidence="2" key="1">
    <citation type="submission" date="2011-08" db="EMBL/GenBank/DDBJ databases">
        <authorList>
            <person name="Rombauts S."/>
        </authorList>
    </citation>
    <scope>NUCLEOTIDE SEQUENCE</scope>
    <source>
        <strain evidence="2">London</strain>
    </source>
</reference>
<protein>
    <submittedName>
        <fullName evidence="1">Uncharacterized protein</fullName>
    </submittedName>
</protein>
<evidence type="ECO:0000313" key="2">
    <source>
        <dbReference type="Proteomes" id="UP000015104"/>
    </source>
</evidence>